<evidence type="ECO:0000313" key="9">
    <source>
        <dbReference type="Proteomes" id="UP000002420"/>
    </source>
</evidence>
<dbReference type="GO" id="GO:0051536">
    <property type="term" value="F:iron-sulfur cluster binding"/>
    <property type="evidence" value="ECO:0007669"/>
    <property type="project" value="UniProtKB-KW"/>
</dbReference>
<dbReference type="InterPro" id="IPR023807">
    <property type="entry name" value="Peptide_mod_rSAM"/>
</dbReference>
<sequence length="498" mass="55405">MHELDPETVPAQLEKVAGLTHPEWLPDLARLELGCHRAMNIPLPQPEELQTLTINPSLQLLPVPWTHLLTLLTFGKKQDMERVEPGEELVLIWSDPTNRNLRFETALPDHLLALKMVTEGITPEEAAQQANQPIALFDAVLWDAVRKGVLLAPLSRLRRTPAIASQAVDNRFVAAEVFTLQWHLTQSCDLSCKHCYDRSQRAAFPFDRAVTLMQELRDFCWSRFVRPQVSFSGGNPLLHPDFYRIYQAAADHGLMTAILGNATERSNIERLMAIQRPVYYQVSLEGLEEHNDSIRGEGNFKRTIAFLEMLTELGVPNMVMLTLTRNNLDQVIPLAAVLEGITGGLTFNRLALFGEGARLALPTREEYKAFLEQYVAAMPTHPVLALKDSLLNVIYDDRGEPLFGGCAGFGCGAAFNFIAILSDGEVHACRKFPSPIGNILKQSLEEVYNAETAARYRDGSTACHGCKLKPVCGGCLAVTASFGHDPLTSKDPYCFRTK</sequence>
<dbReference type="GO" id="GO:0046872">
    <property type="term" value="F:metal ion binding"/>
    <property type="evidence" value="ECO:0007669"/>
    <property type="project" value="UniProtKB-KW"/>
</dbReference>
<dbReference type="Pfam" id="PF04055">
    <property type="entry name" value="Radical_SAM"/>
    <property type="match status" value="1"/>
</dbReference>
<feature type="domain" description="Radical SAM core" evidence="6">
    <location>
        <begin position="184"/>
        <end position="327"/>
    </location>
</feature>
<dbReference type="SUPFAM" id="SSF102114">
    <property type="entry name" value="Radical SAM enzymes"/>
    <property type="match status" value="1"/>
</dbReference>
<dbReference type="Pfam" id="PF13186">
    <property type="entry name" value="SPASM"/>
    <property type="match status" value="1"/>
</dbReference>
<proteinExistence type="predicted"/>
<dbReference type="NCBIfam" id="TIGR04082">
    <property type="entry name" value="rSAM_for_selen"/>
    <property type="match status" value="1"/>
</dbReference>
<name>B3E6A8_TRIL1</name>
<protein>
    <submittedName>
        <fullName evidence="8">Radical SAM domain protein</fullName>
    </submittedName>
</protein>
<dbReference type="SFLD" id="SFLDS00029">
    <property type="entry name" value="Radical_SAM"/>
    <property type="match status" value="1"/>
</dbReference>
<dbReference type="EMBL" id="CP001089">
    <property type="protein sequence ID" value="ACD96255.1"/>
    <property type="molecule type" value="Genomic_DNA"/>
</dbReference>
<keyword evidence="2" id="KW-0949">S-adenosyl-L-methionine</keyword>
<evidence type="ECO:0000256" key="5">
    <source>
        <dbReference type="ARBA" id="ARBA00023014"/>
    </source>
</evidence>
<dbReference type="PANTHER" id="PTHR11228">
    <property type="entry name" value="RADICAL SAM DOMAIN PROTEIN"/>
    <property type="match status" value="1"/>
</dbReference>
<dbReference type="HOGENOM" id="CLU_506919_0_0_7"/>
<organism evidence="8 9">
    <name type="scientific">Trichlorobacter lovleyi (strain ATCC BAA-1151 / DSM 17278 / SZ)</name>
    <name type="common">Geobacter lovleyi</name>
    <dbReference type="NCBI Taxonomy" id="398767"/>
    <lineage>
        <taxon>Bacteria</taxon>
        <taxon>Pseudomonadati</taxon>
        <taxon>Thermodesulfobacteriota</taxon>
        <taxon>Desulfuromonadia</taxon>
        <taxon>Geobacterales</taxon>
        <taxon>Geobacteraceae</taxon>
        <taxon>Trichlorobacter</taxon>
    </lineage>
</organism>
<gene>
    <name evidence="8" type="ordered locus">Glov_2541</name>
</gene>
<dbReference type="InterPro" id="IPR023885">
    <property type="entry name" value="4Fe4S-binding_SPASM_dom"/>
</dbReference>
<dbReference type="InterPro" id="IPR007197">
    <property type="entry name" value="rSAM"/>
</dbReference>
<dbReference type="AlphaFoldDB" id="B3E6A8"/>
<dbReference type="GO" id="GO:0003824">
    <property type="term" value="F:catalytic activity"/>
    <property type="evidence" value="ECO:0007669"/>
    <property type="project" value="InterPro"/>
</dbReference>
<dbReference type="STRING" id="398767.Glov_2541"/>
<evidence type="ECO:0000256" key="4">
    <source>
        <dbReference type="ARBA" id="ARBA00023004"/>
    </source>
</evidence>
<dbReference type="CDD" id="cd01335">
    <property type="entry name" value="Radical_SAM"/>
    <property type="match status" value="1"/>
</dbReference>
<dbReference type="PANTHER" id="PTHR11228:SF7">
    <property type="entry name" value="PQQA PEPTIDE CYCLASE"/>
    <property type="match status" value="1"/>
</dbReference>
<keyword evidence="5" id="KW-0411">Iron-sulfur</keyword>
<dbReference type="InterPro" id="IPR013785">
    <property type="entry name" value="Aldolase_TIM"/>
</dbReference>
<reference evidence="8 9" key="1">
    <citation type="submission" date="2008-05" db="EMBL/GenBank/DDBJ databases">
        <title>Complete sequence of chromosome of Geobacter lovleyi SZ.</title>
        <authorList>
            <consortium name="US DOE Joint Genome Institute"/>
            <person name="Lucas S."/>
            <person name="Copeland A."/>
            <person name="Lapidus A."/>
            <person name="Glavina del Rio T."/>
            <person name="Dalin E."/>
            <person name="Tice H."/>
            <person name="Bruce D."/>
            <person name="Goodwin L."/>
            <person name="Pitluck S."/>
            <person name="Chertkov O."/>
            <person name="Meincke L."/>
            <person name="Brettin T."/>
            <person name="Detter J.C."/>
            <person name="Han C."/>
            <person name="Tapia R."/>
            <person name="Kuske C.R."/>
            <person name="Schmutz J."/>
            <person name="Larimer F."/>
            <person name="Land M."/>
            <person name="Hauser L."/>
            <person name="Kyrpides N."/>
            <person name="Mikhailova N."/>
            <person name="Sung Y."/>
            <person name="Fletcher K.E."/>
            <person name="Ritalahti K.M."/>
            <person name="Loeffler F.E."/>
            <person name="Richardson P."/>
        </authorList>
    </citation>
    <scope>NUCLEOTIDE SEQUENCE [LARGE SCALE GENOMIC DNA]</scope>
    <source>
        <strain evidence="9">ATCC BAA-1151 / DSM 17278 / SZ</strain>
    </source>
</reference>
<dbReference type="InterPro" id="IPR050377">
    <property type="entry name" value="Radical_SAM_PqqE_MftC-like"/>
</dbReference>
<evidence type="ECO:0000256" key="2">
    <source>
        <dbReference type="ARBA" id="ARBA00022691"/>
    </source>
</evidence>
<dbReference type="NCBIfam" id="TIGR04085">
    <property type="entry name" value="rSAM_more_4Fe4S"/>
    <property type="match status" value="1"/>
</dbReference>
<accession>B3E6A8</accession>
<evidence type="ECO:0000256" key="1">
    <source>
        <dbReference type="ARBA" id="ARBA00001966"/>
    </source>
</evidence>
<keyword evidence="9" id="KW-1185">Reference proteome</keyword>
<dbReference type="SFLD" id="SFLDG01067">
    <property type="entry name" value="SPASM/twitch_domain_containing"/>
    <property type="match status" value="1"/>
</dbReference>
<keyword evidence="4" id="KW-0408">Iron</keyword>
<evidence type="ECO:0000259" key="6">
    <source>
        <dbReference type="Pfam" id="PF04055"/>
    </source>
</evidence>
<dbReference type="Gene3D" id="3.20.20.70">
    <property type="entry name" value="Aldolase class I"/>
    <property type="match status" value="1"/>
</dbReference>
<evidence type="ECO:0000313" key="8">
    <source>
        <dbReference type="EMBL" id="ACD96255.1"/>
    </source>
</evidence>
<evidence type="ECO:0000256" key="3">
    <source>
        <dbReference type="ARBA" id="ARBA00022723"/>
    </source>
</evidence>
<feature type="domain" description="4Fe4S-binding SPASM" evidence="7">
    <location>
        <begin position="411"/>
        <end position="467"/>
    </location>
</feature>
<comment type="cofactor">
    <cofactor evidence="1">
        <name>[4Fe-4S] cluster</name>
        <dbReference type="ChEBI" id="CHEBI:49883"/>
    </cofactor>
</comment>
<evidence type="ECO:0000259" key="7">
    <source>
        <dbReference type="Pfam" id="PF13186"/>
    </source>
</evidence>
<dbReference type="InterPro" id="IPR058240">
    <property type="entry name" value="rSAM_sf"/>
</dbReference>
<dbReference type="eggNOG" id="COG0535">
    <property type="taxonomic scope" value="Bacteria"/>
</dbReference>
<dbReference type="Proteomes" id="UP000002420">
    <property type="component" value="Chromosome"/>
</dbReference>
<keyword evidence="3" id="KW-0479">Metal-binding</keyword>
<dbReference type="KEGG" id="glo:Glov_2541"/>